<dbReference type="STRING" id="1196324.A374_00824"/>
<dbReference type="Proteomes" id="UP000004080">
    <property type="component" value="Unassembled WGS sequence"/>
</dbReference>
<dbReference type="PATRIC" id="fig|1196324.3.peg.162"/>
<dbReference type="RefSeq" id="WP_007200271.1">
    <property type="nucleotide sequence ID" value="NZ_AKKV01000007.1"/>
</dbReference>
<gene>
    <name evidence="1" type="ORF">A374_00824</name>
</gene>
<dbReference type="InterPro" id="IPR025177">
    <property type="entry name" value="MciZ"/>
</dbReference>
<sequence>MKVFIQPKRIMVSGKAWQVQYLLKKYMQEYETVQDWIDGRPKQK</sequence>
<dbReference type="AlphaFoldDB" id="I8ANB6"/>
<accession>I8ANB6</accession>
<comment type="caution">
    <text evidence="1">The sequence shown here is derived from an EMBL/GenBank/DDBJ whole genome shotgun (WGS) entry which is preliminary data.</text>
</comment>
<evidence type="ECO:0000313" key="2">
    <source>
        <dbReference type="Proteomes" id="UP000004080"/>
    </source>
</evidence>
<dbReference type="Pfam" id="PF13072">
    <property type="entry name" value="MciZ"/>
    <property type="match status" value="1"/>
</dbReference>
<dbReference type="OrthoDB" id="2990038at2"/>
<evidence type="ECO:0000313" key="1">
    <source>
        <dbReference type="EMBL" id="EIT87279.1"/>
    </source>
</evidence>
<protein>
    <recommendedName>
        <fullName evidence="3">Z-ring formation inhibitor MciZ</fullName>
    </recommendedName>
</protein>
<dbReference type="EMBL" id="AKKV01000007">
    <property type="protein sequence ID" value="EIT87279.1"/>
    <property type="molecule type" value="Genomic_DNA"/>
</dbReference>
<evidence type="ECO:0008006" key="3">
    <source>
        <dbReference type="Google" id="ProtNLM"/>
    </source>
</evidence>
<keyword evidence="2" id="KW-1185">Reference proteome</keyword>
<proteinExistence type="predicted"/>
<reference evidence="1 2" key="1">
    <citation type="journal article" date="2012" name="J. Bacteriol.">
        <title>Genome of Bacillus macauensis ZFHKF-1, a Long-Chain-Forming Bacterium.</title>
        <authorList>
            <person name="Cai L."/>
            <person name="Zhang T."/>
        </authorList>
    </citation>
    <scope>NUCLEOTIDE SEQUENCE [LARGE SCALE GENOMIC DNA]</scope>
    <source>
        <strain evidence="1 2">ZFHKF-1</strain>
    </source>
</reference>
<name>I8ANB6_9BACL</name>
<organism evidence="1 2">
    <name type="scientific">Fictibacillus macauensis ZFHKF-1</name>
    <dbReference type="NCBI Taxonomy" id="1196324"/>
    <lineage>
        <taxon>Bacteria</taxon>
        <taxon>Bacillati</taxon>
        <taxon>Bacillota</taxon>
        <taxon>Bacilli</taxon>
        <taxon>Bacillales</taxon>
        <taxon>Fictibacillaceae</taxon>
        <taxon>Fictibacillus</taxon>
    </lineage>
</organism>